<proteinExistence type="inferred from homology"/>
<dbReference type="InterPro" id="IPR012310">
    <property type="entry name" value="DNA_ligase_ATP-dep_cent"/>
</dbReference>
<evidence type="ECO:0000259" key="4">
    <source>
        <dbReference type="PROSITE" id="PS50160"/>
    </source>
</evidence>
<dbReference type="NCBIfam" id="TIGR02776">
    <property type="entry name" value="NHEJ_ligase_prk"/>
    <property type="match status" value="1"/>
</dbReference>
<accession>A0A3D8GPP7</accession>
<dbReference type="InterPro" id="IPR016059">
    <property type="entry name" value="DNA_ligase_ATP-dep_CS"/>
</dbReference>
<dbReference type="Proteomes" id="UP000257144">
    <property type="component" value="Unassembled WGS sequence"/>
</dbReference>
<dbReference type="Gene3D" id="2.40.50.140">
    <property type="entry name" value="Nucleic acid-binding proteins"/>
    <property type="match status" value="1"/>
</dbReference>
<dbReference type="Gene3D" id="3.30.470.30">
    <property type="entry name" value="DNA ligase/mRNA capping enzyme"/>
    <property type="match status" value="1"/>
</dbReference>
<dbReference type="AlphaFoldDB" id="A0A3D8GPP7"/>
<dbReference type="PANTHER" id="PTHR42705">
    <property type="entry name" value="BIFUNCTIONAL NON-HOMOLOGOUS END JOINING PROTEIN LIGD"/>
    <property type="match status" value="1"/>
</dbReference>
<dbReference type="NCBIfam" id="NF007211">
    <property type="entry name" value="PRK09633.1"/>
    <property type="match status" value="1"/>
</dbReference>
<evidence type="ECO:0000256" key="2">
    <source>
        <dbReference type="ARBA" id="ARBA00049981"/>
    </source>
</evidence>
<evidence type="ECO:0000256" key="1">
    <source>
        <dbReference type="ARBA" id="ARBA00034003"/>
    </source>
</evidence>
<sequence length="613" mass="70227">MKPMLPVLQFEPPEFPGWSYEVKYDGFRAILDWDADGPRLSSRNEKPLLPLFPEIRAFLDAHLNAFQPFLPIRIDCELAILENEYKANFSAIQTRGRLKAEKRIAEAAKKNPARLMAFDLLIESGEKIHSLPYLERKRRLASLFLKTGMAMEPTTTGDMLLQLVPQQAILSTLWEEVVLHDGEGIVAKAPESQWEEGKRSTKWVKYKNWKLVDCFITAYEKSNGYYYCGVYKDGEVIQIGHILFGLKPEEKQALFAVIKQNSKAEDSRFIYVEPAICFEVKYLELYDSELREPHFSRFRLDLRPEDCTFDNFLFNQKNVTGDIELTHPDKPVWENPSIRKIDLVHYLMEVAPSMLPFLKKRALTVIRYPHGMFGEAFYQKNCPDYAPDFIETYLDEGINYIVCNDLKTLVWLGNQLAIEYHIPFHTIESGKASEIVLDLDPPSAADFGLAVQAAAYIKEVIDGLGLTGFVKTSGNKGLQVYLPLPYDRYSFDDTRLFTEFIANYLVSKEPGLFTIERLKKNRGGRLYVDYVQHAPGKTIIAPYSTRGNKHAGVAAPLFWDEVGEGLDPKDFNLPNVLKRYRNLGDPFQDYFREGETQPFGPVLEFLKTGGNLK</sequence>
<protein>
    <submittedName>
        <fullName evidence="5">DNA ligase D</fullName>
    </submittedName>
</protein>
<dbReference type="CDD" id="cd04866">
    <property type="entry name" value="LigD_Pol_like_3"/>
    <property type="match status" value="1"/>
</dbReference>
<name>A0A3D8GPP7_9BACI</name>
<organism evidence="5 6">
    <name type="scientific">Neobacillus piezotolerans</name>
    <dbReference type="NCBI Taxonomy" id="2259171"/>
    <lineage>
        <taxon>Bacteria</taxon>
        <taxon>Bacillati</taxon>
        <taxon>Bacillota</taxon>
        <taxon>Bacilli</taxon>
        <taxon>Bacillales</taxon>
        <taxon>Bacillaceae</taxon>
        <taxon>Neobacillus</taxon>
    </lineage>
</organism>
<dbReference type="PANTHER" id="PTHR42705:SF2">
    <property type="entry name" value="BIFUNCTIONAL NON-HOMOLOGOUS END JOINING PROTEIN LIGD"/>
    <property type="match status" value="1"/>
</dbReference>
<feature type="domain" description="ATP-dependent DNA ligase family profile" evidence="4">
    <location>
        <begin position="106"/>
        <end position="248"/>
    </location>
</feature>
<reference evidence="5 6" key="1">
    <citation type="submission" date="2018-07" db="EMBL/GenBank/DDBJ databases">
        <title>Bacillus sp. YLB-04 draft genome sequence.</title>
        <authorList>
            <person name="Yu L."/>
            <person name="Tang X."/>
        </authorList>
    </citation>
    <scope>NUCLEOTIDE SEQUENCE [LARGE SCALE GENOMIC DNA]</scope>
    <source>
        <strain evidence="5 6">YLB-04</strain>
    </source>
</reference>
<dbReference type="InterPro" id="IPR033652">
    <property type="entry name" value="LigD_Pol-like_3"/>
</dbReference>
<dbReference type="PROSITE" id="PS00333">
    <property type="entry name" value="DNA_LIGASE_A2"/>
    <property type="match status" value="1"/>
</dbReference>
<dbReference type="GO" id="GO:0005524">
    <property type="term" value="F:ATP binding"/>
    <property type="evidence" value="ECO:0007669"/>
    <property type="project" value="InterPro"/>
</dbReference>
<gene>
    <name evidence="5" type="ORF">DRW41_13100</name>
</gene>
<dbReference type="PROSITE" id="PS50160">
    <property type="entry name" value="DNA_LIGASE_A3"/>
    <property type="match status" value="1"/>
</dbReference>
<dbReference type="Gene3D" id="3.90.920.10">
    <property type="entry name" value="DNA primase, PRIM domain"/>
    <property type="match status" value="1"/>
</dbReference>
<keyword evidence="6" id="KW-1185">Reference proteome</keyword>
<dbReference type="NCBIfam" id="TIGR02778">
    <property type="entry name" value="ligD_pol"/>
    <property type="match status" value="1"/>
</dbReference>
<dbReference type="InterPro" id="IPR012340">
    <property type="entry name" value="NA-bd_OB-fold"/>
</dbReference>
<comment type="similarity">
    <text evidence="3">In the N-terminal section; belongs to the LigD polymerase family.</text>
</comment>
<dbReference type="RefSeq" id="WP_115452457.1">
    <property type="nucleotide sequence ID" value="NZ_QNQT01000005.1"/>
</dbReference>
<evidence type="ECO:0000313" key="5">
    <source>
        <dbReference type="EMBL" id="RDU36463.1"/>
    </source>
</evidence>
<dbReference type="GO" id="GO:0006310">
    <property type="term" value="P:DNA recombination"/>
    <property type="evidence" value="ECO:0007669"/>
    <property type="project" value="InterPro"/>
</dbReference>
<dbReference type="PROSITE" id="PS00697">
    <property type="entry name" value="DNA_LIGASE_A1"/>
    <property type="match status" value="1"/>
</dbReference>
<comment type="catalytic activity">
    <reaction evidence="1">
        <text>ATP + (deoxyribonucleotide)n-3'-hydroxyl + 5'-phospho-(deoxyribonucleotide)m = (deoxyribonucleotide)n+m + AMP + diphosphate.</text>
        <dbReference type="EC" id="6.5.1.1"/>
    </reaction>
</comment>
<evidence type="ECO:0000256" key="3">
    <source>
        <dbReference type="ARBA" id="ARBA00049990"/>
    </source>
</evidence>
<dbReference type="SUPFAM" id="SSF50249">
    <property type="entry name" value="Nucleic acid-binding proteins"/>
    <property type="match status" value="1"/>
</dbReference>
<comment type="caution">
    <text evidence="5">The sequence shown here is derived from an EMBL/GenBank/DDBJ whole genome shotgun (WGS) entry which is preliminary data.</text>
</comment>
<comment type="similarity">
    <text evidence="2">In the C-terminal section; belongs to the ATP-dependent DNA ligase family.</text>
</comment>
<dbReference type="OrthoDB" id="9802472at2"/>
<dbReference type="InterPro" id="IPR014145">
    <property type="entry name" value="LigD_pol_dom"/>
</dbReference>
<dbReference type="GO" id="GO:0006281">
    <property type="term" value="P:DNA repair"/>
    <property type="evidence" value="ECO:0007669"/>
    <property type="project" value="InterPro"/>
</dbReference>
<evidence type="ECO:0000313" key="6">
    <source>
        <dbReference type="Proteomes" id="UP000257144"/>
    </source>
</evidence>
<dbReference type="SUPFAM" id="SSF56091">
    <property type="entry name" value="DNA ligase/mRNA capping enzyme, catalytic domain"/>
    <property type="match status" value="1"/>
</dbReference>
<dbReference type="EMBL" id="QNQT01000005">
    <property type="protein sequence ID" value="RDU36463.1"/>
    <property type="molecule type" value="Genomic_DNA"/>
</dbReference>
<keyword evidence="5" id="KW-0436">Ligase</keyword>
<dbReference type="Pfam" id="PF01068">
    <property type="entry name" value="DNA_ligase_A_M"/>
    <property type="match status" value="1"/>
</dbReference>
<dbReference type="InterPro" id="IPR014143">
    <property type="entry name" value="NHEJ_ligase_prk"/>
</dbReference>
<dbReference type="InterPro" id="IPR052171">
    <property type="entry name" value="NHEJ_LigD"/>
</dbReference>
<dbReference type="GO" id="GO:0003910">
    <property type="term" value="F:DNA ligase (ATP) activity"/>
    <property type="evidence" value="ECO:0007669"/>
    <property type="project" value="UniProtKB-EC"/>
</dbReference>
<dbReference type="Pfam" id="PF21686">
    <property type="entry name" value="LigD_Prim-Pol"/>
    <property type="match status" value="1"/>
</dbReference>